<comment type="caution">
    <text evidence="1">The sequence shown here is derived from an EMBL/GenBank/DDBJ whole genome shotgun (WGS) entry which is preliminary data.</text>
</comment>
<reference evidence="1" key="1">
    <citation type="submission" date="2021-02" db="EMBL/GenBank/DDBJ databases">
        <authorList>
            <person name="Nowell W R."/>
        </authorList>
    </citation>
    <scope>NUCLEOTIDE SEQUENCE</scope>
</reference>
<name>A0A820GA31_9BILA</name>
<sequence>MSIDLNNLPDDVLSYCNNRLYALIEENLGIDEMMVIKIQSINNVRTLLNIPDIMAFLSFNSKEIIELKRRICFIEEG</sequence>
<organism evidence="1 2">
    <name type="scientific">Rotaria sordida</name>
    <dbReference type="NCBI Taxonomy" id="392033"/>
    <lineage>
        <taxon>Eukaryota</taxon>
        <taxon>Metazoa</taxon>
        <taxon>Spiralia</taxon>
        <taxon>Gnathifera</taxon>
        <taxon>Rotifera</taxon>
        <taxon>Eurotatoria</taxon>
        <taxon>Bdelloidea</taxon>
        <taxon>Philodinida</taxon>
        <taxon>Philodinidae</taxon>
        <taxon>Rotaria</taxon>
    </lineage>
</organism>
<dbReference type="EMBL" id="CAJOBD010028759">
    <property type="protein sequence ID" value="CAF4276193.1"/>
    <property type="molecule type" value="Genomic_DNA"/>
</dbReference>
<feature type="non-terminal residue" evidence="1">
    <location>
        <position position="77"/>
    </location>
</feature>
<protein>
    <submittedName>
        <fullName evidence="1">Uncharacterized protein</fullName>
    </submittedName>
</protein>
<accession>A0A820GA31</accession>
<evidence type="ECO:0000313" key="1">
    <source>
        <dbReference type="EMBL" id="CAF4276193.1"/>
    </source>
</evidence>
<dbReference type="Proteomes" id="UP000663836">
    <property type="component" value="Unassembled WGS sequence"/>
</dbReference>
<gene>
    <name evidence="1" type="ORF">JBS370_LOCUS39596</name>
</gene>
<evidence type="ECO:0000313" key="2">
    <source>
        <dbReference type="Proteomes" id="UP000663836"/>
    </source>
</evidence>
<dbReference type="AlphaFoldDB" id="A0A820GA31"/>
<proteinExistence type="predicted"/>